<dbReference type="InterPro" id="IPR001563">
    <property type="entry name" value="Peptidase_S10"/>
</dbReference>
<dbReference type="GO" id="GO:0004185">
    <property type="term" value="F:serine-type carboxypeptidase activity"/>
    <property type="evidence" value="ECO:0007669"/>
    <property type="project" value="UniProtKB-UniRule"/>
</dbReference>
<evidence type="ECO:0000313" key="10">
    <source>
        <dbReference type="Proteomes" id="UP000077266"/>
    </source>
</evidence>
<evidence type="ECO:0000313" key="9">
    <source>
        <dbReference type="EMBL" id="KZV84140.1"/>
    </source>
</evidence>
<keyword evidence="5 7" id="KW-0378">Hydrolase</keyword>
<keyword evidence="6" id="KW-0325">Glycoprotein</keyword>
<dbReference type="InParanoid" id="A0A165DB05"/>
<feature type="signal peptide" evidence="8">
    <location>
        <begin position="1"/>
        <end position="15"/>
    </location>
</feature>
<protein>
    <recommendedName>
        <fullName evidence="7">Carboxypeptidase</fullName>
        <ecNumber evidence="7">3.4.16.-</ecNumber>
    </recommendedName>
</protein>
<dbReference type="PANTHER" id="PTHR11802:SF113">
    <property type="entry name" value="SERINE CARBOXYPEPTIDASE CTSA-4.1"/>
    <property type="match status" value="1"/>
</dbReference>
<proteinExistence type="inferred from homology"/>
<keyword evidence="3 7" id="KW-0645">Protease</keyword>
<dbReference type="PROSITE" id="PS00131">
    <property type="entry name" value="CARBOXYPEPT_SER_SER"/>
    <property type="match status" value="1"/>
</dbReference>
<keyword evidence="10" id="KW-1185">Reference proteome</keyword>
<dbReference type="AlphaFoldDB" id="A0A165DB05"/>
<dbReference type="EMBL" id="KV426239">
    <property type="protein sequence ID" value="KZV84140.1"/>
    <property type="molecule type" value="Genomic_DNA"/>
</dbReference>
<dbReference type="Gene3D" id="3.40.50.1820">
    <property type="entry name" value="alpha/beta hydrolase"/>
    <property type="match status" value="1"/>
</dbReference>
<evidence type="ECO:0000256" key="3">
    <source>
        <dbReference type="ARBA" id="ARBA00022670"/>
    </source>
</evidence>
<evidence type="ECO:0000256" key="1">
    <source>
        <dbReference type="ARBA" id="ARBA00009431"/>
    </source>
</evidence>
<accession>A0A165DB05</accession>
<dbReference type="FunFam" id="3.40.50.1820:FF:000226">
    <property type="entry name" value="Carboxypeptidase"/>
    <property type="match status" value="1"/>
</dbReference>
<dbReference type="Gene3D" id="1.10.287.410">
    <property type="match status" value="1"/>
</dbReference>
<dbReference type="GO" id="GO:0000324">
    <property type="term" value="C:fungal-type vacuole"/>
    <property type="evidence" value="ECO:0007669"/>
    <property type="project" value="TreeGrafter"/>
</dbReference>
<evidence type="ECO:0000256" key="4">
    <source>
        <dbReference type="ARBA" id="ARBA00022729"/>
    </source>
</evidence>
<keyword evidence="2 7" id="KW-0121">Carboxypeptidase</keyword>
<dbReference type="STRING" id="1314781.A0A165DB05"/>
<sequence length="481" mass="52877">MRLLTGALALVGVAAQLQQQVPLTFDAPEQELHALSSESFTTLRHPAFPRHSVRIKKLEKTFCEGNATSYAGYIDIEARHLFFYFFESRSDPDKDPVLMWINGGPGCSSAIGAFMELGPCNIHTADGPKNNPYSWNTRANLFFLDEPIGVGFSYADHGEAVHNTEEAAVDVAAFVGVFFETFKSFEGREFHMSGESYGGRYLPVFASAVYDANAKAVAEGRTPINLKSVLIGNGITDTYTMTYSYYDMVCTNASVDPILPIESCVRMRAALPRCKKWAKEACINSYDSMACGAAMSFCGQEISAPFRATDRNPYDISRACDGPISETLCYPLTKHISTFLDKPSTRATLGIPEHIGNFTSCSREVGAAFRTDQDGLRGSAAYVAELLQRGVRVLVYVGTYDWICNWVGNLAWTTALEWPGHTAFASSELREWSVDGERAGLTKREGALTYATVEAAGHMVPYDKPVQALAMLDRWLSGEDL</sequence>
<gene>
    <name evidence="9" type="ORF">EXIGLDRAFT_842450</name>
</gene>
<dbReference type="PRINTS" id="PR00724">
    <property type="entry name" value="CRBOXYPTASEC"/>
</dbReference>
<dbReference type="PANTHER" id="PTHR11802">
    <property type="entry name" value="SERINE PROTEASE FAMILY S10 SERINE CARBOXYPEPTIDASE"/>
    <property type="match status" value="1"/>
</dbReference>
<evidence type="ECO:0000256" key="6">
    <source>
        <dbReference type="ARBA" id="ARBA00023180"/>
    </source>
</evidence>
<dbReference type="InterPro" id="IPR018202">
    <property type="entry name" value="Ser_caboxypep_ser_AS"/>
</dbReference>
<evidence type="ECO:0000256" key="2">
    <source>
        <dbReference type="ARBA" id="ARBA00022645"/>
    </source>
</evidence>
<dbReference type="Pfam" id="PF00450">
    <property type="entry name" value="Peptidase_S10"/>
    <property type="match status" value="1"/>
</dbReference>
<keyword evidence="4 8" id="KW-0732">Signal</keyword>
<evidence type="ECO:0000256" key="8">
    <source>
        <dbReference type="SAM" id="SignalP"/>
    </source>
</evidence>
<feature type="chain" id="PRO_5011977748" description="Carboxypeptidase" evidence="8">
    <location>
        <begin position="16"/>
        <end position="481"/>
    </location>
</feature>
<reference evidence="9 10" key="1">
    <citation type="journal article" date="2016" name="Mol. Biol. Evol.">
        <title>Comparative Genomics of Early-Diverging Mushroom-Forming Fungi Provides Insights into the Origins of Lignocellulose Decay Capabilities.</title>
        <authorList>
            <person name="Nagy L.G."/>
            <person name="Riley R."/>
            <person name="Tritt A."/>
            <person name="Adam C."/>
            <person name="Daum C."/>
            <person name="Floudas D."/>
            <person name="Sun H."/>
            <person name="Yadav J.S."/>
            <person name="Pangilinan J."/>
            <person name="Larsson K.H."/>
            <person name="Matsuura K."/>
            <person name="Barry K."/>
            <person name="Labutti K."/>
            <person name="Kuo R."/>
            <person name="Ohm R.A."/>
            <person name="Bhattacharya S.S."/>
            <person name="Shirouzu T."/>
            <person name="Yoshinaga Y."/>
            <person name="Martin F.M."/>
            <person name="Grigoriev I.V."/>
            <person name="Hibbett D.S."/>
        </authorList>
    </citation>
    <scope>NUCLEOTIDE SEQUENCE [LARGE SCALE GENOMIC DNA]</scope>
    <source>
        <strain evidence="9 10">HHB12029</strain>
    </source>
</reference>
<dbReference type="Proteomes" id="UP000077266">
    <property type="component" value="Unassembled WGS sequence"/>
</dbReference>
<comment type="similarity">
    <text evidence="1 7">Belongs to the peptidase S10 family.</text>
</comment>
<dbReference type="SUPFAM" id="SSF53474">
    <property type="entry name" value="alpha/beta-Hydrolases"/>
    <property type="match status" value="1"/>
</dbReference>
<name>A0A165DB05_EXIGL</name>
<dbReference type="GO" id="GO:0006508">
    <property type="term" value="P:proteolysis"/>
    <property type="evidence" value="ECO:0007669"/>
    <property type="project" value="UniProtKB-KW"/>
</dbReference>
<evidence type="ECO:0000256" key="5">
    <source>
        <dbReference type="ARBA" id="ARBA00022801"/>
    </source>
</evidence>
<dbReference type="InterPro" id="IPR029058">
    <property type="entry name" value="AB_hydrolase_fold"/>
</dbReference>
<dbReference type="OrthoDB" id="443318at2759"/>
<evidence type="ECO:0000256" key="7">
    <source>
        <dbReference type="RuleBase" id="RU361156"/>
    </source>
</evidence>
<organism evidence="9 10">
    <name type="scientific">Exidia glandulosa HHB12029</name>
    <dbReference type="NCBI Taxonomy" id="1314781"/>
    <lineage>
        <taxon>Eukaryota</taxon>
        <taxon>Fungi</taxon>
        <taxon>Dikarya</taxon>
        <taxon>Basidiomycota</taxon>
        <taxon>Agaricomycotina</taxon>
        <taxon>Agaricomycetes</taxon>
        <taxon>Auriculariales</taxon>
        <taxon>Exidiaceae</taxon>
        <taxon>Exidia</taxon>
    </lineage>
</organism>
<dbReference type="EC" id="3.4.16.-" evidence="7"/>